<feature type="compositionally biased region" description="Basic and acidic residues" evidence="1">
    <location>
        <begin position="24"/>
        <end position="33"/>
    </location>
</feature>
<feature type="region of interest" description="Disordered" evidence="1">
    <location>
        <begin position="1"/>
        <end position="54"/>
    </location>
</feature>
<gene>
    <name evidence="2" type="ORF">TorRG33x02_178750</name>
</gene>
<reference evidence="3" key="1">
    <citation type="submission" date="2016-06" db="EMBL/GenBank/DDBJ databases">
        <title>Parallel loss of symbiosis genes in relatives of nitrogen-fixing non-legume Parasponia.</title>
        <authorList>
            <person name="Van Velzen R."/>
            <person name="Holmer R."/>
            <person name="Bu F."/>
            <person name="Rutten L."/>
            <person name="Van Zeijl A."/>
            <person name="Liu W."/>
            <person name="Santuari L."/>
            <person name="Cao Q."/>
            <person name="Sharma T."/>
            <person name="Shen D."/>
            <person name="Roswanjaya Y."/>
            <person name="Wardhani T."/>
            <person name="Kalhor M.S."/>
            <person name="Jansen J."/>
            <person name="Van den Hoogen J."/>
            <person name="Gungor B."/>
            <person name="Hartog M."/>
            <person name="Hontelez J."/>
            <person name="Verver J."/>
            <person name="Yang W.-C."/>
            <person name="Schijlen E."/>
            <person name="Repin R."/>
            <person name="Schilthuizen M."/>
            <person name="Schranz E."/>
            <person name="Heidstra R."/>
            <person name="Miyata K."/>
            <person name="Fedorova E."/>
            <person name="Kohlen W."/>
            <person name="Bisseling T."/>
            <person name="Smit S."/>
            <person name="Geurts R."/>
        </authorList>
    </citation>
    <scope>NUCLEOTIDE SEQUENCE [LARGE SCALE GENOMIC DNA]</scope>
    <source>
        <strain evidence="3">cv. RG33-2</strain>
    </source>
</reference>
<dbReference type="Proteomes" id="UP000237000">
    <property type="component" value="Unassembled WGS sequence"/>
</dbReference>
<evidence type="ECO:0000256" key="1">
    <source>
        <dbReference type="SAM" id="MobiDB-lite"/>
    </source>
</evidence>
<dbReference type="AlphaFoldDB" id="A0A2P5ELC5"/>
<dbReference type="EMBL" id="JXTC01000134">
    <property type="protein sequence ID" value="PON86309.1"/>
    <property type="molecule type" value="Genomic_DNA"/>
</dbReference>
<evidence type="ECO:0000313" key="3">
    <source>
        <dbReference type="Proteomes" id="UP000237000"/>
    </source>
</evidence>
<evidence type="ECO:0000313" key="2">
    <source>
        <dbReference type="EMBL" id="PON86309.1"/>
    </source>
</evidence>
<comment type="caution">
    <text evidence="2">The sequence shown here is derived from an EMBL/GenBank/DDBJ whole genome shotgun (WGS) entry which is preliminary data.</text>
</comment>
<dbReference type="InParanoid" id="A0A2P5ELC5"/>
<sequence>MALMYTDLVDGHDSASVSSSGGEENDRWFEPHHNTISTSAEAADSSNTNQRLPRKRISLKPLVLSSGKSSARNVSIKVKEASIRLFQFHQHRSNLRAIWKT</sequence>
<feature type="compositionally biased region" description="Polar residues" evidence="1">
    <location>
        <begin position="34"/>
        <end position="51"/>
    </location>
</feature>
<accession>A0A2P5ELC5</accession>
<proteinExistence type="predicted"/>
<protein>
    <submittedName>
        <fullName evidence="2">Uncharacterized protein</fullName>
    </submittedName>
</protein>
<organism evidence="2 3">
    <name type="scientific">Trema orientale</name>
    <name type="common">Charcoal tree</name>
    <name type="synonym">Celtis orientalis</name>
    <dbReference type="NCBI Taxonomy" id="63057"/>
    <lineage>
        <taxon>Eukaryota</taxon>
        <taxon>Viridiplantae</taxon>
        <taxon>Streptophyta</taxon>
        <taxon>Embryophyta</taxon>
        <taxon>Tracheophyta</taxon>
        <taxon>Spermatophyta</taxon>
        <taxon>Magnoliopsida</taxon>
        <taxon>eudicotyledons</taxon>
        <taxon>Gunneridae</taxon>
        <taxon>Pentapetalae</taxon>
        <taxon>rosids</taxon>
        <taxon>fabids</taxon>
        <taxon>Rosales</taxon>
        <taxon>Cannabaceae</taxon>
        <taxon>Trema</taxon>
    </lineage>
</organism>
<keyword evidence="3" id="KW-1185">Reference proteome</keyword>
<name>A0A2P5ELC5_TREOI</name>